<evidence type="ECO:0000313" key="4">
    <source>
        <dbReference type="Proteomes" id="UP001628193"/>
    </source>
</evidence>
<reference evidence="3 4" key="1">
    <citation type="submission" date="2024-09" db="EMBL/GenBank/DDBJ databases">
        <title>Draft genome sequence of Candidatus Magnetaquicoccaceae bacterium FCR-1.</title>
        <authorList>
            <person name="Shimoshige H."/>
            <person name="Shimamura S."/>
            <person name="Taoka A."/>
            <person name="Kobayashi H."/>
            <person name="Maekawa T."/>
        </authorList>
    </citation>
    <scope>NUCLEOTIDE SEQUENCE [LARGE SCALE GENOMIC DNA]</scope>
    <source>
        <strain evidence="3 4">FCR-1</strain>
    </source>
</reference>
<dbReference type="EMBL" id="BAAFGK010000004">
    <property type="protein sequence ID" value="GAB0057080.1"/>
    <property type="molecule type" value="Genomic_DNA"/>
</dbReference>
<feature type="region of interest" description="Disordered" evidence="1">
    <location>
        <begin position="4869"/>
        <end position="4900"/>
    </location>
</feature>
<dbReference type="InterPro" id="IPR013783">
    <property type="entry name" value="Ig-like_fold"/>
</dbReference>
<feature type="domain" description="Dystroglycan-type cadherin-like" evidence="2">
    <location>
        <begin position="5775"/>
        <end position="5855"/>
    </location>
</feature>
<feature type="region of interest" description="Disordered" evidence="1">
    <location>
        <begin position="64"/>
        <end position="83"/>
    </location>
</feature>
<dbReference type="SMART" id="SM00736">
    <property type="entry name" value="CADG"/>
    <property type="match status" value="1"/>
</dbReference>
<dbReference type="RefSeq" id="WP_420904788.1">
    <property type="nucleotide sequence ID" value="NZ_BAAFGK010000004.1"/>
</dbReference>
<feature type="region of interest" description="Disordered" evidence="1">
    <location>
        <begin position="5853"/>
        <end position="5904"/>
    </location>
</feature>
<evidence type="ECO:0000256" key="1">
    <source>
        <dbReference type="SAM" id="MobiDB-lite"/>
    </source>
</evidence>
<feature type="compositionally biased region" description="Basic and acidic residues" evidence="1">
    <location>
        <begin position="5886"/>
        <end position="5902"/>
    </location>
</feature>
<proteinExistence type="predicted"/>
<dbReference type="InterPro" id="IPR025592">
    <property type="entry name" value="DUF4347"/>
</dbReference>
<feature type="region of interest" description="Disordered" evidence="1">
    <location>
        <begin position="6008"/>
        <end position="6037"/>
    </location>
</feature>
<accession>A0ABQ0C8Q9</accession>
<sequence length="6068" mass="623324">MRLWPWIRDKLWPSHSKGTVRPPVPTANPAPIRSRLALRLERRLMFDAAGVLTAVAALHHDADGHDADQSADHAPILTPPGHDAATPAPREILFIDATVENHQALLKDLPTDVQVVMLDPNRDGVEQIRATLSGLAGIEALHIVSHGAEGTLALGKTELDVVNLEDHAHALQDWGAALSEHADILIYGCDVGAGMSGAAFVSRVAELTGADVAASNNLTGATERGGDWNLEVAHGSIETDVFVSSSARLAFHGVLPSANPIIVSVNGDVLSYNEGSGALVIDQGGNVTVTDADSPDFNGGQLTVSITANRDTTDDVLAIRNQGTGVGQIGVSGANVTYQGSVIGTFAGGTGSNDLVVTLNANANPTSVTALLRNITYTNTDTNAPSTATRSIAFRITDGDGGTSTTSTASTTVTAVNDAPTITGGSALTYTENNPATVINPTLTLADVDNANLQGATITISGNYQSGADTLSFTNTASITGTWNSATGTLTLTGADTVANYQAALRSIKYANSSDAPTTPTRTVTFQVSDGTTSSTTATSTVAITELNDAPVLVASGQWFIPAVLRTDATNTGATIASLFAASDITDADPTPLEGVAIYSANDMGVGTWQYRVDGGAWTNLPNPLLTTHALLLKSSDEVRFVPNNTNGGQPTLFFYAWDRTNGVAGTTVNANTRGGTTEFSSTAGIINGTVNAAPVLDIAPNPALPTITEDNLTNTGATVSSLLGTSISDIDSGALQGIAIRSVTTDNGTWQYSLNGGTSWTAFGTISSTQSLLLRPTDLVRFVPDGANPPNDTSPGSLNFTYVAWDRTGRSSVWSAGGKVSTISRGAATPFSANIETATITVTDLNDAPVLTAAAPILPAILHTDTDNAGVTIASVVGSSIGDVDAVTTPLEGIAIHTANSGSAGWWEYSTDNGATWTATGTVNATSALLLRPQDKIRFQPGGTLTTTNNASFGYYAWDQTQNFGQQGTKVNVSTRGTTTAFSTASDTASIRINIAPTLNAAATPTLPTITEDETTNSGALVSTLLGGASDIDVGASQGIAVYGLSSGNGTWQYNTGSGWTNIGTVNGTSALLLRASDSIRFVPNAIKGTTPNVSFYAWDQTTGSVGAKVDVSTRGTTTAFSVNANTATLSVTEVNDAPTLSVTASTLTFTEGGAALAINNTLTLSDVDDLNIAGATVQITGNYQSGEDVLAFVNQSGITGSWNSATGTLTLTGTATKAQYQTALRSITYQNTNNDTPNPVTRTVTFSITDGNSDGTGFGALSASGSRPIAITAINDAPTLTTTGTTLNISEGDGTTLIDPNLLLGDVDDTQLTGATVRITSNYLSSEDVLAFVNQSGITGSWNSATGTLTLTGSAAKADYQAALRSVTYFNSNTMAPSIAARTVTFTLTDANSAGQGAGAQSVSAQRIIAPVSINDAPLMSGSASAQNYSEGSAPVVIDNGIVLSDIDDANISGATVQIVGHFLASEDQLAFFNVSGITGSWNSATGTLTLTGTATKAQYQAALRTITYRNNNTDDPNLNTRTIRFTITDANSNGQGNGALSVDFERDVAVAAVNDAPTIATTGMPFAYTESDTAKVIDSALTLTDVDDTLVTGATVRITSNYLSSEDILEFADQSGIAGSWNSATGTLTLTGTATKADYQAALRTITYRNSNDNDPSIATRTVLFSVMDADSQGHGSGVLTGSAGRNIIMTAINDAPDMTTDTPLAYTEGNPATCVDAGLSLVDVDDSTIIQGLVQITGNYRASEDVLSFTNQSGITGSWDSATGTLSLTGTASKAAYEAALRSITYTNTNTDNPSTAMRTVTFTVTDGNSNGVGDTNLTTSGSRSILVSAVNDAPGVATTAAPLAYTESDAATPMDPGISLADVDDTHISGATIQITGNFLSSEDVLSFVDQPDITGSWNSATGTLTLTGSATKADYQAALRSITYQNSNDDNPSPATRTVTFSVSDSNSNGEGSGALTTTATRQILFSAVNDAPGISATAAPLAYTESDAATLMDPGISLSDVDDSHIAGATVQITRNFLSSEDVLSFVDQSGITGSWNPATGTLMLTGTATKADYQDALRSITYQNSNDDNPSPATRTVTFSVTDSNSNGEGSGALTTTATRQILFSAVNDAPGISATAAPLAYTESDAATVLDPGISLSDVDDSHIAGATVQITGNFLSSEDVLSFVDQSGITGSWNSATGTLTLTGTTTKSDYQSALRSITYQNSNDDNPSPATRTVTFSVTDSNSNGEGSGALTTTATRQILFSAVNDAPGINATAAPLAYTESDAATVLDPGISLSDVDDSHIAGATVQITGNFLSSEDVLSFVDQSGITGSWNPATGTLTLTGTASKADYQAALRTITYQNSNDDNPSPATRTVTFSVSDSNSNGEGAGALTTTATRQILFSAVNDAPGISATAAPLAYTESDAATILDPGISLSDVDDSHIAGATVQITGNFLSSEDALSFTDQSGITGSWNPATGTLTLTGTASKADYQAALRSITYQNSNDDNPSPATRTVTFSVTDSNSNGEGSGALTTTATRQILFSAVNDAPGISATAAPLAYTESDAATVLDPGISLSDVDDSHISGATVQITGNFLSSEDVLSFVDQSGITGSWNPATGTLTLTGTASKADYQAALRSITYENLNNDNPSPATRTVTFSVTDSNSNGEGSGALTTTATRQILFSAVNDAPGISATAAPLAYTESDAATVLDPGISLSDVDDSHIAGATVQITGNFLSSEDALSFTDQSGITGSWNSATGTLTLTGTATKADYQAALRSITYQNSNDDNPSPATRTVTFSVTDSNSNGEGAGTLTTTTTRQILFSAVNDAPGISATAAPLAYTESDAATILDPGISLSDVDDSHIASATVQITGNFLSSEDALSFTDQSGITSSWNPATGTLTLTGTASKADYQAALRSITYQNSNDDNPSPATRTVTFSVSDSNSNGEGSGALTTTATRQILFSAVNDAPGVATTAAPLAYTESDAATILDPGISLSDVDDSHIAGATVQITGNFLSSEDALSFTDQSGITGSWNPATGTLTLTGTATKADYQAALRSITYQNSNDDNLSPATRTITFSVTDSNSNGEGAGALTTTATRQILFSAVNDAPGISATAAPLAYTESDAATVLDPGISLSDVDDSHIAGATVQITGNFLSSEDLLNFVDQPGITGAWNSATGTLTLTGTATKSDYQSALRSITYQNSNDDNPSPATRTVTFSVSDSNSNGEGSGALTTTATRQILFSAVNDAPGVATTAAPLAYTESDAATVLDPGISLSDVDDSHIAGATIQITGNFLSSEDLLNFVDQSGITGSWNPATGTLTLTGTASKADYQAALRSITYENLNNDNPSPETRTVTFSVTDSNSNGEGSGALTTTATRQILFSAVNDAPGISATAAPLAYTESDAATILDPDISLADVDDSHIAGATVQITGNFLSSEDLLNFVDQSGITGSWNSATGTLTLTGTATKADYQAALRSITYQNSNDDNPSPATRTITFSVTDSNSNGEGAGALTTTATRQILFSAVNDAPGISATAAPLPYTESDAATPMDPGISLSDVDDSHIAGATVQITGNFLSSEDLLNFVDQPGITGSWNSATGTLTLTGTASKADYQAAFRSITYQNSNDDNPSPATRTITFSVTDSNSNGEGSGALTTTATRQILFSAVNDAPGISATAAPLAYTESDAATLMDPGISLSDVDDSHIAGATVQITGNFLSSEDALSFTDQSGITGSWNPATGTLTLTGTASKADYQAALRSITYQNSNDDNPSPATRTVTFSVTDSNSNGEGAGALTTTATRQIILTAINDAPLMSGTTTTVNHTEGEAPIFLDTAILLSDVDDANISGALIQIIGNYHADQDRLAFFNVPGITGSWDSATGTLTLTGTASKADYQAALRAVTYRNSDTDDPNLDTRTIRFTIFDANSNGQGDGALGVSIQRNLTITAVNDAPSLTSTGMPLSYTESDIPKVIDPSITLADVDDSHIVAATVQIAGNYLSNEDVLSFVEQSGITGAWNSATGTLTLTGTATKADYETALRSVTYCNSNDNDPSIATRTVLFSVTDADSQGHGSGALTIFSGRNIVMTVINDAPNMTTNTPLAYAEGDPGIPVDTGLSLVDVDDATIIHGLVQITGNYRPGEDFLSFNDQSGITGSWNAITGTLILTGTAAKGDYESALRSVTYRNLNTADPDTTPRTVTFTVTDGNSNGQGAGSLSTSGSRTILVSAVNDAPEVITTVTPLDYIESSSAIPVDPGLILNDVDDGQITGATIQITGNFLASEDVLSFVDQPDMTGSWNSATGTLTLTGTATKADYQAALRSITYQNSNDDNPSPATRTITFSVTDSNSNGEGSGALTTTATRQILFSAVNDAPGVATTAAPIAYTESDAATVLDPGISLADVDDTHIAGATVQITGNFLSSEDVLSFVDQSGITGFWNPATGTLTLTGTATKADYQAALRAITYENLNNDNPSPATRTVTFSVTDSNSNGEGTGALTTTATRQILFSAVNDAPGISATAAPLAYTESDAATVLDPGISLADVDDTHIAGATIQITGNFLSSEDALSFTDQSGITGSWNPATGTLTLTGTASKADYQAALRSITYQNSNDDNPSPATRTITFSVTDSNSNGEGSGAITTTATRQILFSAVNDAPGISATAAPLAYTESDAATVLDPGISLSDVDDSHIAGATVQITGNFLSSEDVLSFTDQSGITGSWNPATGTLTLTGTASKADYQAALRSITYQNSNDDNPSPATRTVTFSVTDSNSNGEGSGALTTTATRQILFSAVNDAPGISATAAPLAYTESDAATVLDPGISLSDVDDSHISGATVQITGNFLSSEDALSFTDQSGITGSWNPATGTLTLTGTASKADYQAALRSITYQNSNDDNPSPATRTVTFSVSDSNSNGEGSGALTTTATRQILFSAVNDAPGISATAAPLAYTESDAATLMDPGISLSDVDDSHIAGATVQITGNFLSSEDVLSFVDQSGITGSWNSATGTLTLTGTATKADYQDALRSITYQNSNDDNPSPATRTVTFSVTDSNSNGEGSGALTTTATRQILFSAVNDAPGISATAAPLAYTESDAATVLDPGISLSDVDDSHIAGATVQITGNFLSSEDVLSFVDQSGITGSWNPATGTLTLTGTASKADYQAALRSITYQNSNDDNPSPATRTVTFSVTDSNSNGEGSGALTTTATRQILFSAVNDAPGISATAAPLAYTESDAATPMDPGISLADVDDTHISGATVQITGNFLSSEDVLSFTDQSGITGSWNPATGILTLTGTATKADYQAALRAITYENLNNDNPSPATRTVTFSVTDSNSNGEGTGALTTTATRQILFSAVNDAPGISATAAPLAYTESDSATVLDPGISLSDVDDSHIAGATVQITGNFLSSEDLLNFVDQPGITGSWNPATGTLTLTGTASKADYQAALRSITYQNSNDDNPSPATRTVTFSVTDSNSNGEGSGALTTTATRQILFSAVNDAPGVATTAAPLAYTESNAATPMDAGISLADVDDTHISGATVQITGNFLSSEDVLSFTDQSGITGSWNPATGTLTLTGTASKADYQAALRSITYQNSNDDNPSPDTRTVTFSVTDSNSNGEGSGALTTTATRQILFSAVNDAPGVATTAAPLAYTESDAATVLDPGISLSDVDDSHISGATVQITGNFLSSEDALSFTDQSGITGSWNPATGTLTLTGTASKADYQAALRSITYQNSNDDNPSPATRTVTFSVTDSNSNGEGTGALTTTTTRQILFSAVNDAPAWNGRKLPEPRGREEAFLKVALDPHLFFSDVDSPVLTYAVDALPDFLHFDPDTHTVSGTPGQGARGTYAIQITATDEAGASATITMTLVIDPAPTRVGEPTVPQQPLPVSDPTPPRNEPLMVVTPSDHPLKDRDEEPHRPRLIDEGTDPFQFSALRDGRHTFGTPPVFPDPVQEIRANTPNQGATESTFQLLVERSDAIHADDGATRSIAGSPSVEEINLESLPESGNGSKRLELQIGTTLRESDAQWVMPQPREDDRRHQRGVKGYGATEGSHDERGMPGLTNQLNVHGTKGFHAATQELLRMLKEGKG</sequence>
<dbReference type="InterPro" id="IPR006644">
    <property type="entry name" value="Cadg"/>
</dbReference>
<name>A0ABQ0C8Q9_9PROT</name>
<comment type="caution">
    <text evidence="3">The sequence shown here is derived from an EMBL/GenBank/DDBJ whole genome shotgun (WGS) entry which is preliminary data.</text>
</comment>
<dbReference type="PANTHER" id="PTHR14139:SF2">
    <property type="entry name" value="CALSYNTENIN-1"/>
    <property type="match status" value="1"/>
</dbReference>
<evidence type="ECO:0000259" key="2">
    <source>
        <dbReference type="SMART" id="SM00736"/>
    </source>
</evidence>
<gene>
    <name evidence="3" type="ORF">SIID45300_01401</name>
</gene>
<dbReference type="Pfam" id="PF14252">
    <property type="entry name" value="DUF4347"/>
    <property type="match status" value="1"/>
</dbReference>
<dbReference type="Proteomes" id="UP001628193">
    <property type="component" value="Unassembled WGS sequence"/>
</dbReference>
<dbReference type="SUPFAM" id="SSF49313">
    <property type="entry name" value="Cadherin-like"/>
    <property type="match status" value="1"/>
</dbReference>
<dbReference type="PANTHER" id="PTHR14139">
    <property type="entry name" value="CALSYNTENIN"/>
    <property type="match status" value="1"/>
</dbReference>
<dbReference type="InterPro" id="IPR015919">
    <property type="entry name" value="Cadherin-like_sf"/>
</dbReference>
<evidence type="ECO:0000313" key="3">
    <source>
        <dbReference type="EMBL" id="GAB0057080.1"/>
    </source>
</evidence>
<keyword evidence="4" id="KW-1185">Reference proteome</keyword>
<dbReference type="Gene3D" id="2.60.40.10">
    <property type="entry name" value="Immunoglobulins"/>
    <property type="match status" value="1"/>
</dbReference>
<organism evidence="3 4">
    <name type="scientific">Candidatus Magnetaquiglobus chichijimensis</name>
    <dbReference type="NCBI Taxonomy" id="3141448"/>
    <lineage>
        <taxon>Bacteria</taxon>
        <taxon>Pseudomonadati</taxon>
        <taxon>Pseudomonadota</taxon>
        <taxon>Magnetococcia</taxon>
        <taxon>Magnetococcales</taxon>
        <taxon>Candidatus Magnetaquicoccaceae</taxon>
        <taxon>Candidatus Magnetaquiglobus</taxon>
    </lineage>
</organism>
<feature type="compositionally biased region" description="Pro residues" evidence="1">
    <location>
        <begin position="5861"/>
        <end position="5875"/>
    </location>
</feature>
<protein>
    <recommendedName>
        <fullName evidence="2">Dystroglycan-type cadherin-like domain-containing protein</fullName>
    </recommendedName>
</protein>